<dbReference type="Pfam" id="PF19379">
    <property type="entry name" value="DUF5954"/>
    <property type="match status" value="1"/>
</dbReference>
<evidence type="ECO:0000256" key="1">
    <source>
        <dbReference type="SAM" id="MobiDB-lite"/>
    </source>
</evidence>
<dbReference type="Proteomes" id="UP000572680">
    <property type="component" value="Unassembled WGS sequence"/>
</dbReference>
<dbReference type="AlphaFoldDB" id="A0A7W3LYT8"/>
<reference evidence="2 3" key="1">
    <citation type="submission" date="2020-08" db="EMBL/GenBank/DDBJ databases">
        <title>Genomic Encyclopedia of Type Strains, Phase IV (KMG-IV): sequencing the most valuable type-strain genomes for metagenomic binning, comparative biology and taxonomic classification.</title>
        <authorList>
            <person name="Goeker M."/>
        </authorList>
    </citation>
    <scope>NUCLEOTIDE SEQUENCE [LARGE SCALE GENOMIC DNA]</scope>
    <source>
        <strain evidence="2 3">DSM 44197</strain>
    </source>
</reference>
<keyword evidence="3" id="KW-1185">Reference proteome</keyword>
<name>A0A7W3LYT8_ACTNM</name>
<gene>
    <name evidence="2" type="ORF">HNR61_008389</name>
</gene>
<protein>
    <recommendedName>
        <fullName evidence="4">PE-PGRS family protein</fullName>
    </recommendedName>
</protein>
<dbReference type="RefSeq" id="WP_182848588.1">
    <property type="nucleotide sequence ID" value="NZ_BAAALP010000038.1"/>
</dbReference>
<proteinExistence type="predicted"/>
<sequence>MAFPLMPFYDAINVVAYDDLDPDAVVRDRELGERIREYGKICPAGSPDFALAVQRGAEWRIIHTGACEPASARYGLAAHLRRGSDREHDPALVRAMLRVADRLDPQDGEQVPKDEWEIGDRRYRVIRIERFTLINKSGMEPPRASDVEPPKERHLLEGHLIDPLAPTGQWEAQLRLNLVTYLPPAGGVPPQIALEARHAVRSHPAVVLLPPEYTIVEIRDGGRSWEPFGGGHGPLHARDWLAAYFSELLPRLREFQGSPGTEEEQASWRRAADHVREMPGPDFPVAGRHFRTVRVSRMLRLSTDGPEPPRPSDQERYGYVPPT</sequence>
<organism evidence="2 3">
    <name type="scientific">Actinomadura namibiensis</name>
    <dbReference type="NCBI Taxonomy" id="182080"/>
    <lineage>
        <taxon>Bacteria</taxon>
        <taxon>Bacillati</taxon>
        <taxon>Actinomycetota</taxon>
        <taxon>Actinomycetes</taxon>
        <taxon>Streptosporangiales</taxon>
        <taxon>Thermomonosporaceae</taxon>
        <taxon>Actinomadura</taxon>
    </lineage>
</organism>
<dbReference type="InterPro" id="IPR045998">
    <property type="entry name" value="DUF5954"/>
</dbReference>
<dbReference type="EMBL" id="JACJIA010000017">
    <property type="protein sequence ID" value="MBA8956700.1"/>
    <property type="molecule type" value="Genomic_DNA"/>
</dbReference>
<comment type="caution">
    <text evidence="2">The sequence shown here is derived from an EMBL/GenBank/DDBJ whole genome shotgun (WGS) entry which is preliminary data.</text>
</comment>
<evidence type="ECO:0000313" key="2">
    <source>
        <dbReference type="EMBL" id="MBA8956700.1"/>
    </source>
</evidence>
<feature type="region of interest" description="Disordered" evidence="1">
    <location>
        <begin position="299"/>
        <end position="323"/>
    </location>
</feature>
<evidence type="ECO:0008006" key="4">
    <source>
        <dbReference type="Google" id="ProtNLM"/>
    </source>
</evidence>
<accession>A0A7W3LYT8</accession>
<evidence type="ECO:0000313" key="3">
    <source>
        <dbReference type="Proteomes" id="UP000572680"/>
    </source>
</evidence>